<dbReference type="AlphaFoldDB" id="A0AAW1TLG4"/>
<proteinExistence type="predicted"/>
<reference evidence="1 2" key="1">
    <citation type="submission" date="2023-03" db="EMBL/GenBank/DDBJ databases">
        <title>Genome insight into feeding habits of ladybird beetles.</title>
        <authorList>
            <person name="Li H.-S."/>
            <person name="Huang Y.-H."/>
            <person name="Pang H."/>
        </authorList>
    </citation>
    <scope>NUCLEOTIDE SEQUENCE [LARGE SCALE GENOMIC DNA]</scope>
    <source>
        <strain evidence="1">SYSU_2023b</strain>
        <tissue evidence="1">Whole body</tissue>
    </source>
</reference>
<sequence length="160" mass="18293">MTNMPRIYKTREDVKKRVPIDEKIMRSAVADVIAGASIRGTAKSYGLAVMTLKRYARKRKNATTKQIDYTPNYRHSQIFSITEESELVNYLMKASKLYHGLTAKNVRQLAFQYATENKKQRMIDGGPPGTEGAPHPSGWMTCQTFCFFEIFPKACKMQQE</sequence>
<dbReference type="EMBL" id="JARQZJ010000009">
    <property type="protein sequence ID" value="KAK9872201.1"/>
    <property type="molecule type" value="Genomic_DNA"/>
</dbReference>
<evidence type="ECO:0000313" key="2">
    <source>
        <dbReference type="Proteomes" id="UP001431783"/>
    </source>
</evidence>
<name>A0AAW1TLG4_9CUCU</name>
<dbReference type="Proteomes" id="UP001431783">
    <property type="component" value="Unassembled WGS sequence"/>
</dbReference>
<accession>A0AAW1TLG4</accession>
<gene>
    <name evidence="1" type="ORF">WA026_016255</name>
</gene>
<comment type="caution">
    <text evidence="1">The sequence shown here is derived from an EMBL/GenBank/DDBJ whole genome shotgun (WGS) entry which is preliminary data.</text>
</comment>
<protein>
    <recommendedName>
        <fullName evidence="3">HTH psq-type domain-containing protein</fullName>
    </recommendedName>
</protein>
<evidence type="ECO:0008006" key="3">
    <source>
        <dbReference type="Google" id="ProtNLM"/>
    </source>
</evidence>
<evidence type="ECO:0000313" key="1">
    <source>
        <dbReference type="EMBL" id="KAK9872201.1"/>
    </source>
</evidence>
<keyword evidence="2" id="KW-1185">Reference proteome</keyword>
<organism evidence="1 2">
    <name type="scientific">Henosepilachna vigintioctopunctata</name>
    <dbReference type="NCBI Taxonomy" id="420089"/>
    <lineage>
        <taxon>Eukaryota</taxon>
        <taxon>Metazoa</taxon>
        <taxon>Ecdysozoa</taxon>
        <taxon>Arthropoda</taxon>
        <taxon>Hexapoda</taxon>
        <taxon>Insecta</taxon>
        <taxon>Pterygota</taxon>
        <taxon>Neoptera</taxon>
        <taxon>Endopterygota</taxon>
        <taxon>Coleoptera</taxon>
        <taxon>Polyphaga</taxon>
        <taxon>Cucujiformia</taxon>
        <taxon>Coccinelloidea</taxon>
        <taxon>Coccinellidae</taxon>
        <taxon>Epilachninae</taxon>
        <taxon>Epilachnini</taxon>
        <taxon>Henosepilachna</taxon>
    </lineage>
</organism>